<protein>
    <submittedName>
        <fullName evidence="2">Uncharacterized protein</fullName>
    </submittedName>
</protein>
<proteinExistence type="predicted"/>
<keyword evidence="3" id="KW-1185">Reference proteome</keyword>
<gene>
    <name evidence="2" type="ORF">TWF481_006968</name>
</gene>
<comment type="caution">
    <text evidence="2">The sequence shown here is derived from an EMBL/GenBank/DDBJ whole genome shotgun (WGS) entry which is preliminary data.</text>
</comment>
<feature type="compositionally biased region" description="Basic and acidic residues" evidence="1">
    <location>
        <begin position="182"/>
        <end position="201"/>
    </location>
</feature>
<feature type="region of interest" description="Disordered" evidence="1">
    <location>
        <begin position="322"/>
        <end position="399"/>
    </location>
</feature>
<accession>A0AAV9WA19</accession>
<organism evidence="2 3">
    <name type="scientific">Arthrobotrys musiformis</name>
    <dbReference type="NCBI Taxonomy" id="47236"/>
    <lineage>
        <taxon>Eukaryota</taxon>
        <taxon>Fungi</taxon>
        <taxon>Dikarya</taxon>
        <taxon>Ascomycota</taxon>
        <taxon>Pezizomycotina</taxon>
        <taxon>Orbiliomycetes</taxon>
        <taxon>Orbiliales</taxon>
        <taxon>Orbiliaceae</taxon>
        <taxon>Arthrobotrys</taxon>
    </lineage>
</organism>
<dbReference type="EMBL" id="JAVHJL010000004">
    <property type="protein sequence ID" value="KAK6505043.1"/>
    <property type="molecule type" value="Genomic_DNA"/>
</dbReference>
<feature type="region of interest" description="Disordered" evidence="1">
    <location>
        <begin position="165"/>
        <end position="226"/>
    </location>
</feature>
<feature type="region of interest" description="Disordered" evidence="1">
    <location>
        <begin position="418"/>
        <end position="513"/>
    </location>
</feature>
<dbReference type="Proteomes" id="UP001370758">
    <property type="component" value="Unassembled WGS sequence"/>
</dbReference>
<feature type="compositionally biased region" description="Basic and acidic residues" evidence="1">
    <location>
        <begin position="433"/>
        <end position="444"/>
    </location>
</feature>
<sequence>MASRSILRRVRPDRPPMQLYRLAVPYRSTVPYTLQNRRNCSSRTSPPSNLPNQNLDMSNPLYRDLIKSIKNPFIRDSIHRLVQGSTTFSESLSQDLHAGTGGSLYFRIPELPPKMKGHDHDPDGIPLPPNTFRVSSAEELRGILGRILEYRASLLEKHEDVREWNESTNAGDGSGVAAATEKTSRREEEKVEREEARKEDTPPAEPKTSQSSPQPESKSAEMPDWKPSESLDAFKERFNQYVKTGNQFVKGKIPGVSMSSVLETLEQQIRKSREALEQGKSITLDNETRKRLLQEDRLHNLGFERTKEMKSHREFLEAVSEARKKKKLEAAERLKREESKMHEDPAKPPKTESTVSASEPKRPRFISHSEMKSLSKVCIPQATSTEADPKNPQLDDPFLPYEKDIREVKKILVNLLSSLPKDSTPQPAAPPEQENKTPEIKGEDSGTDTVEPATERITLMDILNGTASSKSENPEQKPEAPPASSPLPEKTKTSESVVDSPSPPPNTNTPPESTAGLLEAIAALSEKLSQANKRISELENPSSNLPKFEKFTDHMDGALATQYSDLRDYFEEGVLSETRDVAARVGSLEKTMQKILENQKAAATAQSKDGACIYSTEGESGAGPNIPVTVKLDEVDKTSIQEAVDAAIDKAVDKILVGVQKDREGELDDLVESIVERLENFQDYELVETVTREVLNSNEVSKRLDLHVKIIVGQVLEELGKDENGDLQRIIDAAVKAGTRDIEETVKSRLGDVQLKLFGMERALRESRRKRKDNTHDEGWFW</sequence>
<feature type="compositionally biased region" description="Basic and acidic residues" evidence="1">
    <location>
        <begin position="322"/>
        <end position="350"/>
    </location>
</feature>
<feature type="region of interest" description="Disordered" evidence="1">
    <location>
        <begin position="36"/>
        <end position="55"/>
    </location>
</feature>
<evidence type="ECO:0000256" key="1">
    <source>
        <dbReference type="SAM" id="MobiDB-lite"/>
    </source>
</evidence>
<evidence type="ECO:0000313" key="2">
    <source>
        <dbReference type="EMBL" id="KAK6505043.1"/>
    </source>
</evidence>
<reference evidence="2 3" key="1">
    <citation type="submission" date="2023-08" db="EMBL/GenBank/DDBJ databases">
        <authorList>
            <person name="Palmer J.M."/>
        </authorList>
    </citation>
    <scope>NUCLEOTIDE SEQUENCE [LARGE SCALE GENOMIC DNA]</scope>
    <source>
        <strain evidence="2 3">TWF481</strain>
    </source>
</reference>
<feature type="compositionally biased region" description="Polar residues" evidence="1">
    <location>
        <begin position="207"/>
        <end position="217"/>
    </location>
</feature>
<name>A0AAV9WA19_9PEZI</name>
<feature type="compositionally biased region" description="Basic and acidic residues" evidence="1">
    <location>
        <begin position="359"/>
        <end position="373"/>
    </location>
</feature>
<dbReference type="AlphaFoldDB" id="A0AAV9WA19"/>
<evidence type="ECO:0000313" key="3">
    <source>
        <dbReference type="Proteomes" id="UP001370758"/>
    </source>
</evidence>